<evidence type="ECO:0000313" key="1">
    <source>
        <dbReference type="EMBL" id="KOY13799.1"/>
    </source>
</evidence>
<sequence>MGNNKKNSSLNFFNGDQMFIGEISKTPAVGKIFTRRKDYLMAVQQVRESGEFLGLTNEHRSLTTLKLLTGQTEVDIVEREDCVFLSVWLKGREGHYWIFWFD</sequence>
<comment type="caution">
    <text evidence="1">The sequence shown here is derived from an EMBL/GenBank/DDBJ whole genome shotgun (WGS) entry which is preliminary data.</text>
</comment>
<gene>
    <name evidence="1" type="ORF">AMS66_25720</name>
</gene>
<keyword evidence="2" id="KW-1185">Reference proteome</keyword>
<dbReference type="AlphaFoldDB" id="A0A0M9BKG4"/>
<name>A0A0M9BKG4_9BACL</name>
<evidence type="ECO:0000313" key="2">
    <source>
        <dbReference type="Proteomes" id="UP000037688"/>
    </source>
</evidence>
<dbReference type="Proteomes" id="UP000037688">
    <property type="component" value="Unassembled WGS sequence"/>
</dbReference>
<protein>
    <submittedName>
        <fullName evidence="1">Uncharacterized protein</fullName>
    </submittedName>
</protein>
<accession>A0A0M9BKG4</accession>
<dbReference type="RefSeq" id="WP_053783485.1">
    <property type="nucleotide sequence ID" value="NZ_LITU01000078.1"/>
</dbReference>
<dbReference type="OrthoDB" id="9852573at2"/>
<dbReference type="EMBL" id="LITU01000078">
    <property type="protein sequence ID" value="KOY13799.1"/>
    <property type="molecule type" value="Genomic_DNA"/>
</dbReference>
<proteinExistence type="predicted"/>
<reference evidence="1 2" key="1">
    <citation type="submission" date="2015-08" db="EMBL/GenBank/DDBJ databases">
        <title>Draft genome sequence of cellulolytic and xylanolytic Paenibacillus sp. A59, isolated from a decaying forest soil from Patagonia, Argentina.</title>
        <authorList>
            <person name="Ghio S."/>
            <person name="Caceres A.M."/>
            <person name="Talia P."/>
            <person name="Grasso D."/>
            <person name="Campos E."/>
        </authorList>
    </citation>
    <scope>NUCLEOTIDE SEQUENCE [LARGE SCALE GENOMIC DNA]</scope>
    <source>
        <strain evidence="1 2">A59</strain>
    </source>
</reference>
<organism evidence="1 2">
    <name type="scientific">Paenibacillus xylanivorans</name>
    <dbReference type="NCBI Taxonomy" id="1705561"/>
    <lineage>
        <taxon>Bacteria</taxon>
        <taxon>Bacillati</taxon>
        <taxon>Bacillota</taxon>
        <taxon>Bacilli</taxon>
        <taxon>Bacillales</taxon>
        <taxon>Paenibacillaceae</taxon>
        <taxon>Paenibacillus</taxon>
    </lineage>
</organism>
<dbReference type="PATRIC" id="fig|1705561.3.peg.5399"/>